<feature type="region of interest" description="Disordered" evidence="7">
    <location>
        <begin position="1"/>
        <end position="28"/>
    </location>
</feature>
<evidence type="ECO:0000313" key="9">
    <source>
        <dbReference type="EMBL" id="OBR88989.1"/>
    </source>
</evidence>
<dbReference type="Pfam" id="PF12353">
    <property type="entry name" value="eIF3g"/>
    <property type="match status" value="1"/>
</dbReference>
<sequence>MAAVRSNTNWAEDDIEADELPQTTETTDANGITTIISWKLDEQDRKVKVTRRIRRRVQTQVVSHSVAERKGWAKFGLDSGKPSGPDRKTTIIGENLHFRIAPVSKVSLEQTSREIVDPAAAKPTAGKAVVCRLCQGGHFTAKCPYKDQLAVIDNMNTEGMDEEEDAGGVGGLAPKGAGGAGGKYVPPGQRAGGGAGESMFRSRDDLPTLRITSLSVDADEDDVRDLFAKFGRIARVSVVRDRETRESKGLAFVSFEERKNAEEAIKVMNGRGYDSLILNVAWSRRSISHHQMSEGGNPKADGIDFVDRASR</sequence>
<dbReference type="InterPro" id="IPR012677">
    <property type="entry name" value="Nucleotide-bd_a/b_plait_sf"/>
</dbReference>
<reference evidence="9" key="1">
    <citation type="submission" date="2013-07" db="EMBL/GenBank/DDBJ databases">
        <title>The Genome Sequence of Cryptococcus dejecticola CBS10117.</title>
        <authorList>
            <consortium name="The Broad Institute Genome Sequencing Platform"/>
            <person name="Cuomo C."/>
            <person name="Litvintseva A."/>
            <person name="Chen Y."/>
            <person name="Heitman J."/>
            <person name="Sun S."/>
            <person name="Springer D."/>
            <person name="Dromer F."/>
            <person name="Young S.K."/>
            <person name="Zeng Q."/>
            <person name="Gargeya S."/>
            <person name="Fitzgerald M."/>
            <person name="Abouelleil A."/>
            <person name="Alvarado L."/>
            <person name="Berlin A.M."/>
            <person name="Chapman S.B."/>
            <person name="Dewar J."/>
            <person name="Goldberg J."/>
            <person name="Griggs A."/>
            <person name="Gujja S."/>
            <person name="Hansen M."/>
            <person name="Howarth C."/>
            <person name="Imamovic A."/>
            <person name="Larimer J."/>
            <person name="McCowan C."/>
            <person name="Murphy C."/>
            <person name="Pearson M."/>
            <person name="Priest M."/>
            <person name="Roberts A."/>
            <person name="Saif S."/>
            <person name="Shea T."/>
            <person name="Sykes S."/>
            <person name="Wortman J."/>
            <person name="Nusbaum C."/>
            <person name="Birren B."/>
        </authorList>
    </citation>
    <scope>NUCLEOTIDE SEQUENCE [LARGE SCALE GENOMIC DNA]</scope>
    <source>
        <strain evidence="9">CBS 10117</strain>
    </source>
</reference>
<feature type="region of interest" description="Disordered" evidence="7">
    <location>
        <begin position="160"/>
        <end position="201"/>
    </location>
</feature>
<dbReference type="PANTHER" id="PTHR10352">
    <property type="entry name" value="EUKARYOTIC TRANSLATION INITIATION FACTOR 3 SUBUNIT G"/>
    <property type="match status" value="1"/>
</dbReference>
<dbReference type="PROSITE" id="PS50102">
    <property type="entry name" value="RRM"/>
    <property type="match status" value="1"/>
</dbReference>
<dbReference type="GO" id="GO:0016282">
    <property type="term" value="C:eukaryotic 43S preinitiation complex"/>
    <property type="evidence" value="ECO:0007669"/>
    <property type="project" value="UniProtKB-UniRule"/>
</dbReference>
<dbReference type="OrthoDB" id="639027at2759"/>
<comment type="subcellular location">
    <subcellularLocation>
        <location evidence="5">Cytoplasm</location>
    </subcellularLocation>
</comment>
<keyword evidence="1 5" id="KW-0963">Cytoplasm</keyword>
<dbReference type="PIRSF" id="PIRSF037949">
    <property type="entry name" value="Transl_init_eIF-3_RNA-bind"/>
    <property type="match status" value="1"/>
</dbReference>
<dbReference type="GO" id="GO:0003743">
    <property type="term" value="F:translation initiation factor activity"/>
    <property type="evidence" value="ECO:0007669"/>
    <property type="project" value="UniProtKB-UniRule"/>
</dbReference>
<evidence type="ECO:0000256" key="1">
    <source>
        <dbReference type="ARBA" id="ARBA00022490"/>
    </source>
</evidence>
<dbReference type="InterPro" id="IPR035979">
    <property type="entry name" value="RBD_domain_sf"/>
</dbReference>
<dbReference type="Gene3D" id="3.30.70.330">
    <property type="match status" value="1"/>
</dbReference>
<dbReference type="STRING" id="1296121.A0A1A6AG03"/>
<comment type="similarity">
    <text evidence="5">Belongs to the eIF-3 subunit G family.</text>
</comment>
<feature type="compositionally biased region" description="Gly residues" evidence="7">
    <location>
        <begin position="167"/>
        <end position="182"/>
    </location>
</feature>
<dbReference type="InterPro" id="IPR034240">
    <property type="entry name" value="eIF3G_RRM"/>
</dbReference>
<evidence type="ECO:0000256" key="3">
    <source>
        <dbReference type="ARBA" id="ARBA00022884"/>
    </source>
</evidence>
<dbReference type="GO" id="GO:0001732">
    <property type="term" value="P:formation of cytoplasmic translation initiation complex"/>
    <property type="evidence" value="ECO:0007669"/>
    <property type="project" value="UniProtKB-UniRule"/>
</dbReference>
<dbReference type="InterPro" id="IPR017334">
    <property type="entry name" value="eIF3_g"/>
</dbReference>
<dbReference type="GO" id="GO:0003723">
    <property type="term" value="F:RNA binding"/>
    <property type="evidence" value="ECO:0007669"/>
    <property type="project" value="UniProtKB-UniRule"/>
</dbReference>
<dbReference type="InterPro" id="IPR024675">
    <property type="entry name" value="eIF3g_N"/>
</dbReference>
<dbReference type="GO" id="GO:0033290">
    <property type="term" value="C:eukaryotic 48S preinitiation complex"/>
    <property type="evidence" value="ECO:0007669"/>
    <property type="project" value="UniProtKB-UniRule"/>
</dbReference>
<protein>
    <recommendedName>
        <fullName evidence="5">Eukaryotic translation initiation factor 3 subunit G</fullName>
        <shortName evidence="5">eIF3g</shortName>
    </recommendedName>
    <alternativeName>
        <fullName evidence="5">Eukaryotic translation initiation factor 3 RNA-binding subunit</fullName>
        <shortName evidence="5">eIF-3 RNA-binding subunit</shortName>
    </alternativeName>
    <alternativeName>
        <fullName evidence="5">Translation initiation factor eIF3 p33 subunit homolog</fullName>
        <shortName evidence="5">eIF3 p33 homolog</shortName>
    </alternativeName>
</protein>
<keyword evidence="2 5" id="KW-0396">Initiation factor</keyword>
<comment type="function">
    <text evidence="5">RNA-binding component of the eukaryotic translation initiation factor 3 (eIF-3) complex, which is involved in protein synthesis of a specialized repertoire of mRNAs and, together with other initiation factors, stimulates binding of mRNA and methionyl-tRNAi to the 40S ribosome. The eIF-3 complex specifically targets and initiates translation of a subset of mRNAs involved in cell proliferation. This subunit can bind 18S rRNA.</text>
</comment>
<evidence type="ECO:0000256" key="4">
    <source>
        <dbReference type="ARBA" id="ARBA00022917"/>
    </source>
</evidence>
<evidence type="ECO:0000256" key="2">
    <source>
        <dbReference type="ARBA" id="ARBA00022540"/>
    </source>
</evidence>
<dbReference type="AlphaFoldDB" id="A0A1A6AG03"/>
<evidence type="ECO:0000256" key="5">
    <source>
        <dbReference type="HAMAP-Rule" id="MF_03006"/>
    </source>
</evidence>
<dbReference type="EMBL" id="KI894027">
    <property type="protein sequence ID" value="OBR88989.1"/>
    <property type="molecule type" value="Genomic_DNA"/>
</dbReference>
<evidence type="ECO:0000256" key="7">
    <source>
        <dbReference type="SAM" id="MobiDB-lite"/>
    </source>
</evidence>
<feature type="compositionally biased region" description="Basic and acidic residues" evidence="7">
    <location>
        <begin position="301"/>
        <end position="311"/>
    </location>
</feature>
<accession>A0A1A6AG03</accession>
<proteinExistence type="inferred from homology"/>
<evidence type="ECO:0000256" key="6">
    <source>
        <dbReference type="PROSITE-ProRule" id="PRU00176"/>
    </source>
</evidence>
<name>A0A1A6AG03_9TREE</name>
<keyword evidence="4 5" id="KW-0648">Protein biosynthesis</keyword>
<dbReference type="SUPFAM" id="SSF54928">
    <property type="entry name" value="RNA-binding domain, RBD"/>
    <property type="match status" value="1"/>
</dbReference>
<dbReference type="Pfam" id="PF00076">
    <property type="entry name" value="RRM_1"/>
    <property type="match status" value="1"/>
</dbReference>
<keyword evidence="3 6" id="KW-0694">RNA-binding</keyword>
<dbReference type="InterPro" id="IPR000504">
    <property type="entry name" value="RRM_dom"/>
</dbReference>
<dbReference type="VEuPathDB" id="FungiDB:I303_00809"/>
<dbReference type="HAMAP" id="MF_03006">
    <property type="entry name" value="eIF3g"/>
    <property type="match status" value="1"/>
</dbReference>
<dbReference type="SMART" id="SM00360">
    <property type="entry name" value="RRM"/>
    <property type="match status" value="1"/>
</dbReference>
<feature type="domain" description="RRM" evidence="8">
    <location>
        <begin position="207"/>
        <end position="285"/>
    </location>
</feature>
<evidence type="ECO:0000259" key="8">
    <source>
        <dbReference type="PROSITE" id="PS50102"/>
    </source>
</evidence>
<dbReference type="CDD" id="cd12933">
    <property type="entry name" value="eIF3G"/>
    <property type="match status" value="1"/>
</dbReference>
<feature type="region of interest" description="Disordered" evidence="7">
    <location>
        <begin position="289"/>
        <end position="311"/>
    </location>
</feature>
<organism evidence="9">
    <name type="scientific">Kwoniella dejecticola CBS 10117</name>
    <dbReference type="NCBI Taxonomy" id="1296121"/>
    <lineage>
        <taxon>Eukaryota</taxon>
        <taxon>Fungi</taxon>
        <taxon>Dikarya</taxon>
        <taxon>Basidiomycota</taxon>
        <taxon>Agaricomycotina</taxon>
        <taxon>Tremellomycetes</taxon>
        <taxon>Tremellales</taxon>
        <taxon>Cryptococcaceae</taxon>
        <taxon>Kwoniella</taxon>
    </lineage>
</organism>
<dbReference type="CDD" id="cd12408">
    <property type="entry name" value="RRM_eIF3G_like"/>
    <property type="match status" value="1"/>
</dbReference>
<dbReference type="GO" id="GO:0005852">
    <property type="term" value="C:eukaryotic translation initiation factor 3 complex"/>
    <property type="evidence" value="ECO:0007669"/>
    <property type="project" value="UniProtKB-UniRule"/>
</dbReference>
<gene>
    <name evidence="5" type="primary">TIF35</name>
    <name evidence="9" type="ORF">I303_00809</name>
</gene>
<feature type="compositionally biased region" description="Polar residues" evidence="7">
    <location>
        <begin position="1"/>
        <end position="10"/>
    </location>
</feature>
<comment type="subunit">
    <text evidence="5">Component of the eukaryotic translation initiation factor 3 (eIF-3) complex.</text>
</comment>